<evidence type="ECO:0000313" key="2">
    <source>
        <dbReference type="Proteomes" id="UP000738431"/>
    </source>
</evidence>
<protein>
    <recommendedName>
        <fullName evidence="3">Lipase helper protein</fullName>
    </recommendedName>
</protein>
<evidence type="ECO:0000313" key="1">
    <source>
        <dbReference type="EMBL" id="WRQ88239.1"/>
    </source>
</evidence>
<dbReference type="RefSeq" id="WP_221028733.1">
    <property type="nucleotide sequence ID" value="NZ_CP139781.1"/>
</dbReference>
<sequence>MPPILRFAVFASLIANAALGFFWWQHKSPPSASAASSSLSAATSASATTTDPSEAAQPDTAVITGAAIGPYLTDAALSDVDLVARLKAAGVPIDVIRQIIHARVHARFVDQWQALVDLRQQTPYWMSTRGIPTDLRRAVQALVRDERAARAASLGEDAFLPEENSFFSNTSAMTFLSAAKRAEVGQILGDYSDLQTDLMIESMGIFTASDREVLQFLHTEMQQELAALLTPEELAAFQIQAGNAAVDLQERISTFPATEAEYLRLLELYNAAIEPPLAMFRSAGLTQAEAQQREQQWRTLVEQFAAELPEERAALWTDSLDPRYSMIDSFSRQQGLDRDVTLQLVRLNRSLEEQQRAFFANGGDMSPTQRDLELTAIINRIEQDLGQILPNPETRNAWQSSVGGRQLQLLKRRLSRPRP</sequence>
<accession>A0ABZ1CCC3</accession>
<evidence type="ECO:0008006" key="3">
    <source>
        <dbReference type="Google" id="ProtNLM"/>
    </source>
</evidence>
<proteinExistence type="predicted"/>
<dbReference type="Proteomes" id="UP000738431">
    <property type="component" value="Chromosome"/>
</dbReference>
<reference evidence="1 2" key="1">
    <citation type="submission" date="2023-12" db="EMBL/GenBank/DDBJ databases">
        <title>Description of an unclassified Opitutus bacterium of Verrucomicrobiota.</title>
        <authorList>
            <person name="Zhang D.-F."/>
        </authorList>
    </citation>
    <scope>NUCLEOTIDE SEQUENCE [LARGE SCALE GENOMIC DNA]</scope>
    <source>
        <strain evidence="1 2">WL0086</strain>
    </source>
</reference>
<dbReference type="EMBL" id="CP139781">
    <property type="protein sequence ID" value="WRQ88239.1"/>
    <property type="molecule type" value="Genomic_DNA"/>
</dbReference>
<gene>
    <name evidence="1" type="ORF">K1X11_002395</name>
</gene>
<keyword evidence="2" id="KW-1185">Reference proteome</keyword>
<name>A0ABZ1CCC3_9BACT</name>
<organism evidence="1 2">
    <name type="scientific">Actomonas aquatica</name>
    <dbReference type="NCBI Taxonomy" id="2866162"/>
    <lineage>
        <taxon>Bacteria</taxon>
        <taxon>Pseudomonadati</taxon>
        <taxon>Verrucomicrobiota</taxon>
        <taxon>Opitutia</taxon>
        <taxon>Opitutales</taxon>
        <taxon>Opitutaceae</taxon>
        <taxon>Actomonas</taxon>
    </lineage>
</organism>